<dbReference type="InterPro" id="IPR021432">
    <property type="entry name" value="DUF3081"/>
</dbReference>
<evidence type="ECO:0000313" key="2">
    <source>
        <dbReference type="Proteomes" id="UP001156601"/>
    </source>
</evidence>
<proteinExistence type="predicted"/>
<dbReference type="Pfam" id="PF11280">
    <property type="entry name" value="DUF3081"/>
    <property type="match status" value="1"/>
</dbReference>
<protein>
    <recommendedName>
        <fullName evidence="3">DUF3081 domain-containing protein</fullName>
    </recommendedName>
</protein>
<reference evidence="1" key="1">
    <citation type="journal article" date="2014" name="Int. J. Syst. Evol. Microbiol.">
        <title>Complete genome sequence of Corynebacterium casei LMG S-19264T (=DSM 44701T), isolated from a smear-ripened cheese.</title>
        <authorList>
            <consortium name="US DOE Joint Genome Institute (JGI-PGF)"/>
            <person name="Walter F."/>
            <person name="Albersmeier A."/>
            <person name="Kalinowski J."/>
            <person name="Ruckert C."/>
        </authorList>
    </citation>
    <scope>NUCLEOTIDE SEQUENCE</scope>
    <source>
        <strain evidence="1">NBRC 110023</strain>
    </source>
</reference>
<accession>A0AA37WK31</accession>
<gene>
    <name evidence="1" type="ORF">GCM10007852_18620</name>
</gene>
<dbReference type="EMBL" id="BSOT01000005">
    <property type="protein sequence ID" value="GLR70954.1"/>
    <property type="molecule type" value="Genomic_DNA"/>
</dbReference>
<organism evidence="1 2">
    <name type="scientific">Agaribacter marinus</name>
    <dbReference type="NCBI Taxonomy" id="1431249"/>
    <lineage>
        <taxon>Bacteria</taxon>
        <taxon>Pseudomonadati</taxon>
        <taxon>Pseudomonadota</taxon>
        <taxon>Gammaproteobacteria</taxon>
        <taxon>Alteromonadales</taxon>
        <taxon>Alteromonadaceae</taxon>
        <taxon>Agaribacter</taxon>
    </lineage>
</organism>
<dbReference type="RefSeq" id="WP_284217228.1">
    <property type="nucleotide sequence ID" value="NZ_BSOT01000005.1"/>
</dbReference>
<sequence length="85" mass="10162">MKNELDAKMLLRVFDKIRRHGEHTSEHHALEGVKAYTDFDGYTVFIEDALVKLSFGFHNQYHYDYQDKSQLEAFEKKIAYIDNQY</sequence>
<evidence type="ECO:0000313" key="1">
    <source>
        <dbReference type="EMBL" id="GLR70954.1"/>
    </source>
</evidence>
<comment type="caution">
    <text evidence="1">The sequence shown here is derived from an EMBL/GenBank/DDBJ whole genome shotgun (WGS) entry which is preliminary data.</text>
</comment>
<dbReference type="AlphaFoldDB" id="A0AA37WK31"/>
<dbReference type="Proteomes" id="UP001156601">
    <property type="component" value="Unassembled WGS sequence"/>
</dbReference>
<evidence type="ECO:0008006" key="3">
    <source>
        <dbReference type="Google" id="ProtNLM"/>
    </source>
</evidence>
<reference evidence="1" key="2">
    <citation type="submission" date="2023-01" db="EMBL/GenBank/DDBJ databases">
        <title>Draft genome sequence of Agaribacter marinus strain NBRC 110023.</title>
        <authorList>
            <person name="Sun Q."/>
            <person name="Mori K."/>
        </authorList>
    </citation>
    <scope>NUCLEOTIDE SEQUENCE</scope>
    <source>
        <strain evidence="1">NBRC 110023</strain>
    </source>
</reference>
<name>A0AA37WK31_9ALTE</name>
<keyword evidence="2" id="KW-1185">Reference proteome</keyword>